<evidence type="ECO:0000313" key="2">
    <source>
        <dbReference type="Proteomes" id="UP000630615"/>
    </source>
</evidence>
<sequence length="59" mass="6862">MCKLLYKNARVLKKEDKKQEATTWTWGNNSSCPLLHEVGKNSMKEKGEFQEIVSLSIYK</sequence>
<dbReference type="EMBL" id="BMKI01000001">
    <property type="protein sequence ID" value="GGC79491.1"/>
    <property type="molecule type" value="Genomic_DNA"/>
</dbReference>
<dbReference type="Proteomes" id="UP000630615">
    <property type="component" value="Unassembled WGS sequence"/>
</dbReference>
<protein>
    <submittedName>
        <fullName evidence="1">Uncharacterized protein</fullName>
    </submittedName>
</protein>
<reference evidence="2" key="1">
    <citation type="journal article" date="2019" name="Int. J. Syst. Evol. Microbiol.">
        <title>The Global Catalogue of Microorganisms (GCM) 10K type strain sequencing project: providing services to taxonomists for standard genome sequencing and annotation.</title>
        <authorList>
            <consortium name="The Broad Institute Genomics Platform"/>
            <consortium name="The Broad Institute Genome Sequencing Center for Infectious Disease"/>
            <person name="Wu L."/>
            <person name="Ma J."/>
        </authorList>
    </citation>
    <scope>NUCLEOTIDE SEQUENCE [LARGE SCALE GENOMIC DNA]</scope>
    <source>
        <strain evidence="2">CGMCC 1.15942</strain>
    </source>
</reference>
<keyword evidence="2" id="KW-1185">Reference proteome</keyword>
<accession>A0ABQ1NKH7</accession>
<evidence type="ECO:0000313" key="1">
    <source>
        <dbReference type="EMBL" id="GGC79491.1"/>
    </source>
</evidence>
<name>A0ABQ1NKH7_9ENTE</name>
<organism evidence="1 2">
    <name type="scientific">Enterococcus wangshanyuanii</name>
    <dbReference type="NCBI Taxonomy" id="2005703"/>
    <lineage>
        <taxon>Bacteria</taxon>
        <taxon>Bacillati</taxon>
        <taxon>Bacillota</taxon>
        <taxon>Bacilli</taxon>
        <taxon>Lactobacillales</taxon>
        <taxon>Enterococcaceae</taxon>
        <taxon>Enterococcus</taxon>
    </lineage>
</organism>
<comment type="caution">
    <text evidence="1">The sequence shown here is derived from an EMBL/GenBank/DDBJ whole genome shotgun (WGS) entry which is preliminary data.</text>
</comment>
<proteinExistence type="predicted"/>
<gene>
    <name evidence="1" type="ORF">GCM10011573_06450</name>
</gene>